<dbReference type="Pfam" id="PF13847">
    <property type="entry name" value="Methyltransf_31"/>
    <property type="match status" value="1"/>
</dbReference>
<organism evidence="2 3">
    <name type="scientific">Nonomuraea angiospora</name>
    <dbReference type="NCBI Taxonomy" id="46172"/>
    <lineage>
        <taxon>Bacteria</taxon>
        <taxon>Bacillati</taxon>
        <taxon>Actinomycetota</taxon>
        <taxon>Actinomycetes</taxon>
        <taxon>Streptosporangiales</taxon>
        <taxon>Streptosporangiaceae</taxon>
        <taxon>Nonomuraea</taxon>
    </lineage>
</organism>
<evidence type="ECO:0000259" key="1">
    <source>
        <dbReference type="Pfam" id="PF13847"/>
    </source>
</evidence>
<keyword evidence="3" id="KW-1185">Reference proteome</keyword>
<proteinExistence type="predicted"/>
<reference evidence="2 3" key="1">
    <citation type="submission" date="2020-10" db="EMBL/GenBank/DDBJ databases">
        <title>Sequencing the genomes of 1000 actinobacteria strains.</title>
        <authorList>
            <person name="Klenk H.-P."/>
        </authorList>
    </citation>
    <scope>NUCLEOTIDE SEQUENCE [LARGE SCALE GENOMIC DNA]</scope>
    <source>
        <strain evidence="2 3">DSM 43173</strain>
    </source>
</reference>
<dbReference type="GO" id="GO:0032259">
    <property type="term" value="P:methylation"/>
    <property type="evidence" value="ECO:0007669"/>
    <property type="project" value="UniProtKB-KW"/>
</dbReference>
<dbReference type="SUPFAM" id="SSF53335">
    <property type="entry name" value="S-adenosyl-L-methionine-dependent methyltransferases"/>
    <property type="match status" value="1"/>
</dbReference>
<gene>
    <name evidence="2" type="ORF">H4W80_000516</name>
</gene>
<dbReference type="InterPro" id="IPR025714">
    <property type="entry name" value="Methyltranfer_dom"/>
</dbReference>
<dbReference type="Gene3D" id="3.40.50.150">
    <property type="entry name" value="Vaccinia Virus protein VP39"/>
    <property type="match status" value="1"/>
</dbReference>
<evidence type="ECO:0000313" key="2">
    <source>
        <dbReference type="EMBL" id="MBE1582258.1"/>
    </source>
</evidence>
<dbReference type="PANTHER" id="PTHR43861">
    <property type="entry name" value="TRANS-ACONITATE 2-METHYLTRANSFERASE-RELATED"/>
    <property type="match status" value="1"/>
</dbReference>
<comment type="caution">
    <text evidence="2">The sequence shown here is derived from an EMBL/GenBank/DDBJ whole genome shotgun (WGS) entry which is preliminary data.</text>
</comment>
<keyword evidence="2" id="KW-0489">Methyltransferase</keyword>
<protein>
    <submittedName>
        <fullName evidence="2">SAM-dependent methyltransferase</fullName>
    </submittedName>
</protein>
<name>A0ABR9LNN6_9ACTN</name>
<dbReference type="CDD" id="cd02440">
    <property type="entry name" value="AdoMet_MTases"/>
    <property type="match status" value="1"/>
</dbReference>
<sequence length="287" mass="31968">MTNSFYIDNPYPMHGNHGGLYEKELRHFFESLSPHRILDAGCGTGAMTCQLAMHFPEASVLAVDRSTASIELARQRHGGLPNVTFEVLDLETEVPGGGDVFDFIFCQGVLHHMNDPAAALRNIYAATSQDMAGYIWLYSRHGRVEIAQIRELLAIFGAENRPVEDLLAILETVRPAYSSLYAAEERDLLDWAGDDPAWTRDDERKARYMDRYVNPIADHYSIRDAAELLRGTGFTITAVPTLEAVELEPALAQLIASSVVDPLDRYAAMELVIRPWGIGYLVRKGQG</sequence>
<dbReference type="RefSeq" id="WP_192783562.1">
    <property type="nucleotide sequence ID" value="NZ_JADBEK010000001.1"/>
</dbReference>
<dbReference type="GO" id="GO:0008168">
    <property type="term" value="F:methyltransferase activity"/>
    <property type="evidence" value="ECO:0007669"/>
    <property type="project" value="UniProtKB-KW"/>
</dbReference>
<dbReference type="Proteomes" id="UP000633509">
    <property type="component" value="Unassembled WGS sequence"/>
</dbReference>
<feature type="domain" description="Methyltransferase" evidence="1">
    <location>
        <begin position="36"/>
        <end position="131"/>
    </location>
</feature>
<keyword evidence="2" id="KW-0808">Transferase</keyword>
<dbReference type="EMBL" id="JADBEK010000001">
    <property type="protein sequence ID" value="MBE1582258.1"/>
    <property type="molecule type" value="Genomic_DNA"/>
</dbReference>
<accession>A0ABR9LNN6</accession>
<evidence type="ECO:0000313" key="3">
    <source>
        <dbReference type="Proteomes" id="UP000633509"/>
    </source>
</evidence>
<dbReference type="InterPro" id="IPR029063">
    <property type="entry name" value="SAM-dependent_MTases_sf"/>
</dbReference>